<accession>A0ABS6XS17</accession>
<feature type="domain" description="Tail sheath protein subtilisin-like" evidence="2">
    <location>
        <begin position="453"/>
        <end position="538"/>
    </location>
</feature>
<proteinExistence type="inferred from homology"/>
<dbReference type="InterPro" id="IPR020287">
    <property type="entry name" value="Tail_sheath_C"/>
</dbReference>
<dbReference type="Pfam" id="PF04984">
    <property type="entry name" value="Phage_sheath_1"/>
    <property type="match status" value="1"/>
</dbReference>
<evidence type="ECO:0000313" key="5">
    <source>
        <dbReference type="Proteomes" id="UP000812031"/>
    </source>
</evidence>
<reference evidence="4 5" key="1">
    <citation type="submission" date="2021-07" db="EMBL/GenBank/DDBJ databases">
        <title>Flavobacterium sp. nov. isolated from sediment on the Taihu Lake.</title>
        <authorList>
            <person name="Qu J.-H."/>
        </authorList>
    </citation>
    <scope>NUCLEOTIDE SEQUENCE [LARGE SCALE GENOMIC DNA]</scope>
    <source>
        <strain evidence="4 5">NAS39</strain>
    </source>
</reference>
<evidence type="ECO:0000259" key="2">
    <source>
        <dbReference type="Pfam" id="PF04984"/>
    </source>
</evidence>
<dbReference type="PANTHER" id="PTHR35861">
    <property type="match status" value="1"/>
</dbReference>
<feature type="domain" description="Tail sheath protein C-terminal" evidence="3">
    <location>
        <begin position="542"/>
        <end position="647"/>
    </location>
</feature>
<name>A0ABS6XS17_9FLAO</name>
<comment type="similarity">
    <text evidence="1">Belongs to the myoviridae tail sheath protein family.</text>
</comment>
<organism evidence="4 5">
    <name type="scientific">Flavobacterium taihuense</name>
    <dbReference type="NCBI Taxonomy" id="2857508"/>
    <lineage>
        <taxon>Bacteria</taxon>
        <taxon>Pseudomonadati</taxon>
        <taxon>Bacteroidota</taxon>
        <taxon>Flavobacteriia</taxon>
        <taxon>Flavobacteriales</taxon>
        <taxon>Flavobacteriaceae</taxon>
        <taxon>Flavobacterium</taxon>
    </lineage>
</organism>
<dbReference type="InterPro" id="IPR035089">
    <property type="entry name" value="Phage_sheath_subtilisin"/>
</dbReference>
<evidence type="ECO:0000259" key="3">
    <source>
        <dbReference type="Pfam" id="PF17482"/>
    </source>
</evidence>
<evidence type="ECO:0000256" key="1">
    <source>
        <dbReference type="ARBA" id="ARBA00008005"/>
    </source>
</evidence>
<dbReference type="InterPro" id="IPR052042">
    <property type="entry name" value="Tail_sheath_structural"/>
</dbReference>
<gene>
    <name evidence="4" type="ORF">KZH69_01015</name>
</gene>
<sequence length="653" mass="71493">MNISSIKTPGVYINEIDAFPPSVAQVATAVPAFVGFTENAPTPNIVTRVSSFLEFQQLYGGAPQPTGITVDLDANSLPTDNCTVAESKFKLYNSMQLFYANGGGECYIQSIGLYAEAPVFDAATKTKFITGIAALEKYDEPTLLLFPDAVNLSVADLGEVQKQALMQCQKLMDRFVIMDVKYDKAKTPIADNLDFRDSIGSNNLKYGAAYYPYLTSSFPQTFRLSDISTALASSGGFKQFFPNDTDLKAKIDSFESLHTDISALKTSSKNAITANKLLDWAPTVNATKLNANLIKSWNLIKVFAKPDDFTNPGLVSFANSDIVSISLKPVVQKLIDFRKAYEELKKTNGVDKVDPLPLATVLNTDFNGNWGATILTTPVSAPNEFDGKLNKSIPVAGPIPAHDEPDFVKIQAELNKLHTLVLNSLDTAVNSALKYELVQENNLIAQMPIYGSIVSKLSQSMNTVPPSGAIAGIYAQTDGTRGVWKAPANVSINGIIGLTRDINDFDQEPMNIHETGKSINAIRKFTGKGFLVWGARTLDGNSNDWRYVNVRRLANMIEESVKKACMRYVFEPNVSQTWVNVKGMIENYLTSIWNDGALAGAKPEHAFFVAVGINQTMTAQDILEGRLIVKVGYAPSRPAEFIILEFKQMQQKS</sequence>
<dbReference type="Proteomes" id="UP000812031">
    <property type="component" value="Unassembled WGS sequence"/>
</dbReference>
<keyword evidence="5" id="KW-1185">Reference proteome</keyword>
<evidence type="ECO:0000313" key="4">
    <source>
        <dbReference type="EMBL" id="MBW4359056.1"/>
    </source>
</evidence>
<dbReference type="RefSeq" id="WP_219315601.1">
    <property type="nucleotide sequence ID" value="NZ_JAHWYN010000001.1"/>
</dbReference>
<dbReference type="PANTHER" id="PTHR35861:SF1">
    <property type="entry name" value="PHAGE TAIL SHEATH PROTEIN"/>
    <property type="match status" value="1"/>
</dbReference>
<dbReference type="Pfam" id="PF17482">
    <property type="entry name" value="Phage_sheath_1C"/>
    <property type="match status" value="1"/>
</dbReference>
<comment type="caution">
    <text evidence="4">The sequence shown here is derived from an EMBL/GenBank/DDBJ whole genome shotgun (WGS) entry which is preliminary data.</text>
</comment>
<protein>
    <submittedName>
        <fullName evidence="4">Phage tail sheath subtilisin-like domain-containing protein</fullName>
    </submittedName>
</protein>
<dbReference type="EMBL" id="JAHWYN010000001">
    <property type="protein sequence ID" value="MBW4359056.1"/>
    <property type="molecule type" value="Genomic_DNA"/>
</dbReference>